<evidence type="ECO:0000256" key="2">
    <source>
        <dbReference type="ARBA" id="ARBA00009539"/>
    </source>
</evidence>
<comment type="function">
    <text evidence="7 8">Key enzyme in folate metabolism. Catalyzes an essential reaction for de novo glycine and purine synthesis, and for DNA precursor synthesis.</text>
</comment>
<dbReference type="InterPro" id="IPR001796">
    <property type="entry name" value="DHFR_dom"/>
</dbReference>
<evidence type="ECO:0000256" key="8">
    <source>
        <dbReference type="PIRNR" id="PIRNR000194"/>
    </source>
</evidence>
<keyword evidence="6 8" id="KW-0560">Oxidoreductase</keyword>
<feature type="domain" description="DHFR" evidence="10">
    <location>
        <begin position="5"/>
        <end position="169"/>
    </location>
</feature>
<name>A0A6I7HUC3_9HYPH</name>
<dbReference type="FunFam" id="3.40.430.10:FF:000001">
    <property type="entry name" value="Dihydrofolate reductase"/>
    <property type="match status" value="1"/>
</dbReference>
<comment type="caution">
    <text evidence="11">The sequence shown here is derived from an EMBL/GenBank/DDBJ whole genome shotgun (WGS) entry which is preliminary data.</text>
</comment>
<dbReference type="PROSITE" id="PS00075">
    <property type="entry name" value="DHFR_1"/>
    <property type="match status" value="1"/>
</dbReference>
<comment type="pathway">
    <text evidence="1 8">Cofactor biosynthesis; tetrahydrofolate biosynthesis; 5,6,7,8-tetrahydrofolate from 7,8-dihydrofolate: step 1/1.</text>
</comment>
<evidence type="ECO:0000313" key="11">
    <source>
        <dbReference type="EMBL" id="RCW28415.1"/>
    </source>
</evidence>
<dbReference type="GO" id="GO:0004146">
    <property type="term" value="F:dihydrofolate reductase activity"/>
    <property type="evidence" value="ECO:0007669"/>
    <property type="project" value="UniProtKB-EC"/>
</dbReference>
<dbReference type="GO" id="GO:0006730">
    <property type="term" value="P:one-carbon metabolic process"/>
    <property type="evidence" value="ECO:0007669"/>
    <property type="project" value="UniProtKB-KW"/>
</dbReference>
<comment type="similarity">
    <text evidence="2 8 9">Belongs to the dihydrofolate reductase family.</text>
</comment>
<dbReference type="InterPro" id="IPR012259">
    <property type="entry name" value="DHFR"/>
</dbReference>
<dbReference type="CDD" id="cd00209">
    <property type="entry name" value="DHFR"/>
    <property type="match status" value="1"/>
</dbReference>
<evidence type="ECO:0000256" key="7">
    <source>
        <dbReference type="ARBA" id="ARBA00025067"/>
    </source>
</evidence>
<evidence type="ECO:0000256" key="1">
    <source>
        <dbReference type="ARBA" id="ARBA00004903"/>
    </source>
</evidence>
<dbReference type="Gene3D" id="3.40.430.10">
    <property type="entry name" value="Dihydrofolate Reductase, subunit A"/>
    <property type="match status" value="1"/>
</dbReference>
<organism evidence="11 12">
    <name type="scientific">Ciceribacter lividus</name>
    <dbReference type="NCBI Taxonomy" id="1197950"/>
    <lineage>
        <taxon>Bacteria</taxon>
        <taxon>Pseudomonadati</taxon>
        <taxon>Pseudomonadota</taxon>
        <taxon>Alphaproteobacteria</taxon>
        <taxon>Hyphomicrobiales</taxon>
        <taxon>Rhizobiaceae</taxon>
        <taxon>Ciceribacter</taxon>
    </lineage>
</organism>
<keyword evidence="4 8" id="KW-0554">One-carbon metabolism</keyword>
<dbReference type="EC" id="1.5.1.3" evidence="3 8"/>
<dbReference type="GO" id="GO:0070401">
    <property type="term" value="F:NADP+ binding"/>
    <property type="evidence" value="ECO:0007669"/>
    <property type="project" value="UniProtKB-ARBA"/>
</dbReference>
<dbReference type="GO" id="GO:0046655">
    <property type="term" value="P:folic acid metabolic process"/>
    <property type="evidence" value="ECO:0007669"/>
    <property type="project" value="TreeGrafter"/>
</dbReference>
<dbReference type="EMBL" id="QPIX01000001">
    <property type="protein sequence ID" value="RCW28415.1"/>
    <property type="molecule type" value="Genomic_DNA"/>
</dbReference>
<dbReference type="InterPro" id="IPR024072">
    <property type="entry name" value="DHFR-like_dom_sf"/>
</dbReference>
<reference evidence="11 12" key="1">
    <citation type="submission" date="2018-07" db="EMBL/GenBank/DDBJ databases">
        <title>Genomic Encyclopedia of Type Strains, Phase IV (KMG-IV): sequencing the most valuable type-strain genomes for metagenomic binning, comparative biology and taxonomic classification.</title>
        <authorList>
            <person name="Goeker M."/>
        </authorList>
    </citation>
    <scope>NUCLEOTIDE SEQUENCE [LARGE SCALE GENOMIC DNA]</scope>
    <source>
        <strain evidence="11 12">DSM 25528</strain>
    </source>
</reference>
<dbReference type="UniPathway" id="UPA00077">
    <property type="reaction ID" value="UER00158"/>
</dbReference>
<dbReference type="GO" id="GO:0046654">
    <property type="term" value="P:tetrahydrofolate biosynthetic process"/>
    <property type="evidence" value="ECO:0007669"/>
    <property type="project" value="UniProtKB-UniPathway"/>
</dbReference>
<gene>
    <name evidence="11" type="ORF">DFR48_101428</name>
</gene>
<evidence type="ECO:0000313" key="12">
    <source>
        <dbReference type="Proteomes" id="UP000252582"/>
    </source>
</evidence>
<evidence type="ECO:0000259" key="10">
    <source>
        <dbReference type="PROSITE" id="PS51330"/>
    </source>
</evidence>
<dbReference type="PROSITE" id="PS51330">
    <property type="entry name" value="DHFR_2"/>
    <property type="match status" value="1"/>
</dbReference>
<dbReference type="GO" id="GO:0046452">
    <property type="term" value="P:dihydrofolate metabolic process"/>
    <property type="evidence" value="ECO:0007669"/>
    <property type="project" value="TreeGrafter"/>
</dbReference>
<keyword evidence="12" id="KW-1185">Reference proteome</keyword>
<keyword evidence="5 8" id="KW-0521">NADP</keyword>
<sequence>MSPIKTTIVVAVAENGVIGREGDMPWRLSTDLRRFKALTLGKPLVMGRKTFESIGRPLPGRPHLIVSRSADFRPEGVEVFETVDAAITRARVIATETGAGEICIVGGGEIYRQVLPFVDELHVTHVEAEVEGDTTFPPIDPALFERVTETSVPAGEKDTYPTRYAIYRRRTAA</sequence>
<accession>A0A6I7HUC3</accession>
<dbReference type="InterPro" id="IPR017925">
    <property type="entry name" value="DHFR_CS"/>
</dbReference>
<dbReference type="PRINTS" id="PR00070">
    <property type="entry name" value="DHFR"/>
</dbReference>
<proteinExistence type="inferred from homology"/>
<evidence type="ECO:0000256" key="6">
    <source>
        <dbReference type="ARBA" id="ARBA00023002"/>
    </source>
</evidence>
<comment type="catalytic activity">
    <reaction evidence="8">
        <text>(6S)-5,6,7,8-tetrahydrofolate + NADP(+) = 7,8-dihydrofolate + NADPH + H(+)</text>
        <dbReference type="Rhea" id="RHEA:15009"/>
        <dbReference type="ChEBI" id="CHEBI:15378"/>
        <dbReference type="ChEBI" id="CHEBI:57451"/>
        <dbReference type="ChEBI" id="CHEBI:57453"/>
        <dbReference type="ChEBI" id="CHEBI:57783"/>
        <dbReference type="ChEBI" id="CHEBI:58349"/>
        <dbReference type="EC" id="1.5.1.3"/>
    </reaction>
</comment>
<dbReference type="RefSeq" id="WP_210205951.1">
    <property type="nucleotide sequence ID" value="NZ_QPIX01000001.1"/>
</dbReference>
<dbReference type="SUPFAM" id="SSF53597">
    <property type="entry name" value="Dihydrofolate reductase-like"/>
    <property type="match status" value="1"/>
</dbReference>
<dbReference type="GO" id="GO:0005829">
    <property type="term" value="C:cytosol"/>
    <property type="evidence" value="ECO:0007669"/>
    <property type="project" value="TreeGrafter"/>
</dbReference>
<protein>
    <recommendedName>
        <fullName evidence="3 8">Dihydrofolate reductase</fullName>
        <ecNumber evidence="3 8">1.5.1.3</ecNumber>
    </recommendedName>
</protein>
<evidence type="ECO:0000256" key="3">
    <source>
        <dbReference type="ARBA" id="ARBA00012856"/>
    </source>
</evidence>
<evidence type="ECO:0000256" key="4">
    <source>
        <dbReference type="ARBA" id="ARBA00022563"/>
    </source>
</evidence>
<dbReference type="Proteomes" id="UP000252582">
    <property type="component" value="Unassembled WGS sequence"/>
</dbReference>
<dbReference type="PANTHER" id="PTHR48069:SF3">
    <property type="entry name" value="DIHYDROFOLATE REDUCTASE"/>
    <property type="match status" value="1"/>
</dbReference>
<dbReference type="PANTHER" id="PTHR48069">
    <property type="entry name" value="DIHYDROFOLATE REDUCTASE"/>
    <property type="match status" value="1"/>
</dbReference>
<dbReference type="PIRSF" id="PIRSF000194">
    <property type="entry name" value="DHFR"/>
    <property type="match status" value="1"/>
</dbReference>
<dbReference type="Pfam" id="PF00186">
    <property type="entry name" value="DHFR_1"/>
    <property type="match status" value="1"/>
</dbReference>
<evidence type="ECO:0000256" key="5">
    <source>
        <dbReference type="ARBA" id="ARBA00022857"/>
    </source>
</evidence>
<evidence type="ECO:0000256" key="9">
    <source>
        <dbReference type="RuleBase" id="RU004474"/>
    </source>
</evidence>
<dbReference type="AlphaFoldDB" id="A0A6I7HUC3"/>